<evidence type="ECO:0000256" key="1">
    <source>
        <dbReference type="ARBA" id="ARBA00022737"/>
    </source>
</evidence>
<dbReference type="Proteomes" id="UP001597526">
    <property type="component" value="Unassembled WGS sequence"/>
</dbReference>
<sequence length="170" mass="19829">MKFSFMNIGKRYRLEEKFNKADQDLKAGKIEAAVEAFEAILKEDPTFGKAYNHLGWVFETKVRDFENAEKNYKLALEHSPAYTAVYKNYAILLSTLGRFDDLKSLLEKAKDIPGMDKYTLYNEYAIMYEQLEEYNMAVNYYRDAAKATMNDKIMRAAMDSIERCNIKMSL</sequence>
<dbReference type="InterPro" id="IPR019734">
    <property type="entry name" value="TPR_rpt"/>
</dbReference>
<evidence type="ECO:0000256" key="2">
    <source>
        <dbReference type="ARBA" id="ARBA00022803"/>
    </source>
</evidence>
<proteinExistence type="predicted"/>
<dbReference type="InterPro" id="IPR011990">
    <property type="entry name" value="TPR-like_helical_dom_sf"/>
</dbReference>
<dbReference type="PANTHER" id="PTHR45586:SF1">
    <property type="entry name" value="LIPOPOLYSACCHARIDE ASSEMBLY PROTEIN B"/>
    <property type="match status" value="1"/>
</dbReference>
<evidence type="ECO:0000313" key="3">
    <source>
        <dbReference type="EMBL" id="MFD2589108.1"/>
    </source>
</evidence>
<keyword evidence="1" id="KW-0677">Repeat</keyword>
<comment type="caution">
    <text evidence="3">The sequence shown here is derived from an EMBL/GenBank/DDBJ whole genome shotgun (WGS) entry which is preliminary data.</text>
</comment>
<dbReference type="SMART" id="SM00028">
    <property type="entry name" value="TPR"/>
    <property type="match status" value="3"/>
</dbReference>
<protein>
    <submittedName>
        <fullName evidence="3">Tetratricopeptide repeat protein</fullName>
    </submittedName>
</protein>
<keyword evidence="4" id="KW-1185">Reference proteome</keyword>
<gene>
    <name evidence="3" type="ORF">ACFSQJ_19445</name>
</gene>
<organism evidence="3 4">
    <name type="scientific">Croceitalea marina</name>
    <dbReference type="NCBI Taxonomy" id="1775166"/>
    <lineage>
        <taxon>Bacteria</taxon>
        <taxon>Pseudomonadati</taxon>
        <taxon>Bacteroidota</taxon>
        <taxon>Flavobacteriia</taxon>
        <taxon>Flavobacteriales</taxon>
        <taxon>Flavobacteriaceae</taxon>
        <taxon>Croceitalea</taxon>
    </lineage>
</organism>
<keyword evidence="2" id="KW-0802">TPR repeat</keyword>
<dbReference type="PANTHER" id="PTHR45586">
    <property type="entry name" value="TPR REPEAT-CONTAINING PROTEIN PA4667"/>
    <property type="match status" value="1"/>
</dbReference>
<reference evidence="4" key="1">
    <citation type="journal article" date="2019" name="Int. J. Syst. Evol. Microbiol.">
        <title>The Global Catalogue of Microorganisms (GCM) 10K type strain sequencing project: providing services to taxonomists for standard genome sequencing and annotation.</title>
        <authorList>
            <consortium name="The Broad Institute Genomics Platform"/>
            <consortium name="The Broad Institute Genome Sequencing Center for Infectious Disease"/>
            <person name="Wu L."/>
            <person name="Ma J."/>
        </authorList>
    </citation>
    <scope>NUCLEOTIDE SEQUENCE [LARGE SCALE GENOMIC DNA]</scope>
    <source>
        <strain evidence="4">KCTC 52368</strain>
    </source>
</reference>
<name>A0ABW5N1S3_9FLAO</name>
<dbReference type="Gene3D" id="1.25.40.10">
    <property type="entry name" value="Tetratricopeptide repeat domain"/>
    <property type="match status" value="1"/>
</dbReference>
<accession>A0ABW5N1S3</accession>
<evidence type="ECO:0000313" key="4">
    <source>
        <dbReference type="Proteomes" id="UP001597526"/>
    </source>
</evidence>
<dbReference type="InterPro" id="IPR051012">
    <property type="entry name" value="CellSynth/LPSAsmb/PSIAsmb"/>
</dbReference>
<dbReference type="EMBL" id="JBHULB010000083">
    <property type="protein sequence ID" value="MFD2589108.1"/>
    <property type="molecule type" value="Genomic_DNA"/>
</dbReference>
<dbReference type="SUPFAM" id="SSF48452">
    <property type="entry name" value="TPR-like"/>
    <property type="match status" value="1"/>
</dbReference>
<dbReference type="Pfam" id="PF13429">
    <property type="entry name" value="TPR_15"/>
    <property type="match status" value="1"/>
</dbReference>